<gene>
    <name evidence="2" type="ORF">LOC62_03G004351</name>
</gene>
<evidence type="ECO:0000313" key="2">
    <source>
        <dbReference type="EMBL" id="WOO80823.1"/>
    </source>
</evidence>
<dbReference type="RefSeq" id="XP_062626855.1">
    <property type="nucleotide sequence ID" value="XM_062770871.1"/>
</dbReference>
<dbReference type="EMBL" id="CP086716">
    <property type="protein sequence ID" value="WOO80823.1"/>
    <property type="molecule type" value="Genomic_DNA"/>
</dbReference>
<proteinExistence type="predicted"/>
<name>A0AAF0Y5U0_9TREE</name>
<dbReference type="AlphaFoldDB" id="A0AAF0Y5U0"/>
<feature type="compositionally biased region" description="Low complexity" evidence="1">
    <location>
        <begin position="21"/>
        <end position="31"/>
    </location>
</feature>
<dbReference type="Proteomes" id="UP000827549">
    <property type="component" value="Chromosome 3"/>
</dbReference>
<organism evidence="2 3">
    <name type="scientific">Vanrija pseudolonga</name>
    <dbReference type="NCBI Taxonomy" id="143232"/>
    <lineage>
        <taxon>Eukaryota</taxon>
        <taxon>Fungi</taxon>
        <taxon>Dikarya</taxon>
        <taxon>Basidiomycota</taxon>
        <taxon>Agaricomycotina</taxon>
        <taxon>Tremellomycetes</taxon>
        <taxon>Trichosporonales</taxon>
        <taxon>Trichosporonaceae</taxon>
        <taxon>Vanrija</taxon>
    </lineage>
</organism>
<feature type="region of interest" description="Disordered" evidence="1">
    <location>
        <begin position="1"/>
        <end position="31"/>
    </location>
</feature>
<evidence type="ECO:0000313" key="3">
    <source>
        <dbReference type="Proteomes" id="UP000827549"/>
    </source>
</evidence>
<dbReference type="GeneID" id="87807589"/>
<reference evidence="2" key="1">
    <citation type="submission" date="2023-10" db="EMBL/GenBank/DDBJ databases">
        <authorList>
            <person name="Noh H."/>
        </authorList>
    </citation>
    <scope>NUCLEOTIDE SEQUENCE</scope>
    <source>
        <strain evidence="2">DUCC4014</strain>
    </source>
</reference>
<evidence type="ECO:0000256" key="1">
    <source>
        <dbReference type="SAM" id="MobiDB-lite"/>
    </source>
</evidence>
<keyword evidence="3" id="KW-1185">Reference proteome</keyword>
<protein>
    <submittedName>
        <fullName evidence="2">Uncharacterized protein</fullName>
    </submittedName>
</protein>
<accession>A0AAF0Y5U0</accession>
<sequence length="164" mass="17486">MPPKRRREKTPDGRAVQPRVATNNAATGAGTAGSVSITDAAGGARVAQSSNLNFAVTLNNDSNQIILDKLAELANAIAALQRSQKTDAESHRTEVGSLREQVESIGKQVEEQGQAIKSIRRAQTKQGPVLKHLLCTSVSQRHIGMVPSIQSTPIHSTITSPYRA</sequence>